<dbReference type="EMBL" id="AKHW03006807">
    <property type="protein sequence ID" value="KYO18463.1"/>
    <property type="molecule type" value="Genomic_DNA"/>
</dbReference>
<dbReference type="Proteomes" id="UP000050525">
    <property type="component" value="Unassembled WGS sequence"/>
</dbReference>
<keyword evidence="2" id="KW-1185">Reference proteome</keyword>
<organism evidence="1 2">
    <name type="scientific">Alligator mississippiensis</name>
    <name type="common">American alligator</name>
    <dbReference type="NCBI Taxonomy" id="8496"/>
    <lineage>
        <taxon>Eukaryota</taxon>
        <taxon>Metazoa</taxon>
        <taxon>Chordata</taxon>
        <taxon>Craniata</taxon>
        <taxon>Vertebrata</taxon>
        <taxon>Euteleostomi</taxon>
        <taxon>Archelosauria</taxon>
        <taxon>Archosauria</taxon>
        <taxon>Crocodylia</taxon>
        <taxon>Alligatoridae</taxon>
        <taxon>Alligatorinae</taxon>
        <taxon>Alligator</taxon>
    </lineage>
</organism>
<proteinExistence type="predicted"/>
<comment type="caution">
    <text evidence="1">The sequence shown here is derived from an EMBL/GenBank/DDBJ whole genome shotgun (WGS) entry which is preliminary data.</text>
</comment>
<reference evidence="1 2" key="1">
    <citation type="journal article" date="2012" name="Genome Biol.">
        <title>Sequencing three crocodilian genomes to illuminate the evolution of archosaurs and amniotes.</title>
        <authorList>
            <person name="St John J.A."/>
            <person name="Braun E.L."/>
            <person name="Isberg S.R."/>
            <person name="Miles L.G."/>
            <person name="Chong A.Y."/>
            <person name="Gongora J."/>
            <person name="Dalzell P."/>
            <person name="Moran C."/>
            <person name="Bed'hom B."/>
            <person name="Abzhanov A."/>
            <person name="Burgess S.C."/>
            <person name="Cooksey A.M."/>
            <person name="Castoe T.A."/>
            <person name="Crawford N.G."/>
            <person name="Densmore L.D."/>
            <person name="Drew J.C."/>
            <person name="Edwards S.V."/>
            <person name="Faircloth B.C."/>
            <person name="Fujita M.K."/>
            <person name="Greenwold M.J."/>
            <person name="Hoffmann F.G."/>
            <person name="Howard J.M."/>
            <person name="Iguchi T."/>
            <person name="Janes D.E."/>
            <person name="Khan S.Y."/>
            <person name="Kohno S."/>
            <person name="de Koning A.J."/>
            <person name="Lance S.L."/>
            <person name="McCarthy F.M."/>
            <person name="McCormack J.E."/>
            <person name="Merchant M.E."/>
            <person name="Peterson D.G."/>
            <person name="Pollock D.D."/>
            <person name="Pourmand N."/>
            <person name="Raney B.J."/>
            <person name="Roessler K.A."/>
            <person name="Sanford J.R."/>
            <person name="Sawyer R.H."/>
            <person name="Schmidt C.J."/>
            <person name="Triplett E.W."/>
            <person name="Tuberville T.D."/>
            <person name="Venegas-Anaya M."/>
            <person name="Howard J.T."/>
            <person name="Jarvis E.D."/>
            <person name="Guillette L.J.Jr."/>
            <person name="Glenn T.C."/>
            <person name="Green R.E."/>
            <person name="Ray D.A."/>
        </authorList>
    </citation>
    <scope>NUCLEOTIDE SEQUENCE [LARGE SCALE GENOMIC DNA]</scope>
    <source>
        <strain evidence="1">KSC_2009_1</strain>
    </source>
</reference>
<name>A0A151M1S3_ALLMI</name>
<protein>
    <submittedName>
        <fullName evidence="1">Uncharacterized protein</fullName>
    </submittedName>
</protein>
<evidence type="ECO:0000313" key="2">
    <source>
        <dbReference type="Proteomes" id="UP000050525"/>
    </source>
</evidence>
<dbReference type="AlphaFoldDB" id="A0A151M1S3"/>
<gene>
    <name evidence="1" type="ORF">Y1Q_0014744</name>
</gene>
<evidence type="ECO:0000313" key="1">
    <source>
        <dbReference type="EMBL" id="KYO18463.1"/>
    </source>
</evidence>
<sequence>MEALGMRTIQINADNNHKAKILRAVIRHIDDFSGTLTQQTLVAEQLQWPSLVLPTLLLLNNQSKHTENVGEPQFPLNHLSCTNLGHYF</sequence>
<accession>A0A151M1S3</accession>